<dbReference type="EMBL" id="CAJOBC010054220">
    <property type="protein sequence ID" value="CAF4187648.1"/>
    <property type="molecule type" value="Genomic_DNA"/>
</dbReference>
<proteinExistence type="predicted"/>
<gene>
    <name evidence="2" type="ORF">GPM918_LOCUS30028</name>
    <name evidence="3" type="ORF">SRO942_LOCUS30636</name>
</gene>
<protein>
    <submittedName>
        <fullName evidence="2">Uncharacterized protein</fullName>
    </submittedName>
</protein>
<feature type="region of interest" description="Disordered" evidence="1">
    <location>
        <begin position="68"/>
        <end position="135"/>
    </location>
</feature>
<dbReference type="Proteomes" id="UP000681722">
    <property type="component" value="Unassembled WGS sequence"/>
</dbReference>
<evidence type="ECO:0000256" key="1">
    <source>
        <dbReference type="SAM" id="MobiDB-lite"/>
    </source>
</evidence>
<organism evidence="2 4">
    <name type="scientific">Didymodactylos carnosus</name>
    <dbReference type="NCBI Taxonomy" id="1234261"/>
    <lineage>
        <taxon>Eukaryota</taxon>
        <taxon>Metazoa</taxon>
        <taxon>Spiralia</taxon>
        <taxon>Gnathifera</taxon>
        <taxon>Rotifera</taxon>
        <taxon>Eurotatoria</taxon>
        <taxon>Bdelloidea</taxon>
        <taxon>Philodinida</taxon>
        <taxon>Philodinidae</taxon>
        <taxon>Didymodactylos</taxon>
    </lineage>
</organism>
<comment type="caution">
    <text evidence="2">The sequence shown here is derived from an EMBL/GenBank/DDBJ whole genome shotgun (WGS) entry which is preliminary data.</text>
</comment>
<keyword evidence="4" id="KW-1185">Reference proteome</keyword>
<dbReference type="AlphaFoldDB" id="A0A815G157"/>
<dbReference type="EMBL" id="CAJNOQ010013992">
    <property type="protein sequence ID" value="CAF1332573.1"/>
    <property type="molecule type" value="Genomic_DNA"/>
</dbReference>
<feature type="compositionally biased region" description="Basic and acidic residues" evidence="1">
    <location>
        <begin position="102"/>
        <end position="111"/>
    </location>
</feature>
<feature type="non-terminal residue" evidence="2">
    <location>
        <position position="1"/>
    </location>
</feature>
<dbReference type="Proteomes" id="UP000663829">
    <property type="component" value="Unassembled WGS sequence"/>
</dbReference>
<evidence type="ECO:0000313" key="3">
    <source>
        <dbReference type="EMBL" id="CAF4187648.1"/>
    </source>
</evidence>
<reference evidence="2" key="1">
    <citation type="submission" date="2021-02" db="EMBL/GenBank/DDBJ databases">
        <authorList>
            <person name="Nowell W R."/>
        </authorList>
    </citation>
    <scope>NUCLEOTIDE SEQUENCE</scope>
</reference>
<sequence>QGFQISSEVVGYPSLDGHATGWANETLPPIQPTTVYYPCEDVRLKENRTPQQVQVKSRFAHVYSAEYTNSNRATRTGWPPRGYRGGRGRARGGRPYPAADQQSRRREDHDNQLSNISNNQRRRARPPGRGQPDELDTYLKLTADNDSLLDNDSFSQFNDF</sequence>
<evidence type="ECO:0000313" key="2">
    <source>
        <dbReference type="EMBL" id="CAF1332573.1"/>
    </source>
</evidence>
<accession>A0A815G157</accession>
<evidence type="ECO:0000313" key="4">
    <source>
        <dbReference type="Proteomes" id="UP000663829"/>
    </source>
</evidence>
<name>A0A815G157_9BILA</name>